<reference evidence="2" key="2">
    <citation type="submission" date="2015-09" db="EMBL/GenBank/DDBJ databases">
        <title>Draft genome sequence of a multidrug-resistant Chryseobacterium indologenes isolate from Malaysia.</title>
        <authorList>
            <person name="Yu C.Y."/>
            <person name="Ang G.Y."/>
            <person name="Chan K.-G."/>
        </authorList>
    </citation>
    <scope>NUCLEOTIDE SEQUENCE [LARGE SCALE GENOMIC DNA]</scope>
    <source>
        <strain evidence="2">CI_885</strain>
    </source>
</reference>
<reference evidence="1 2" key="1">
    <citation type="journal article" date="2015" name="Genom Data">
        <title>Draft genome sequence of a multidrug-resistant Chryseobacterium indologenes isolate from Malaysia.</title>
        <authorList>
            <person name="Yu C.Y."/>
            <person name="Ang G.Y."/>
            <person name="Cheng H.J."/>
            <person name="Cheong Y.M."/>
            <person name="Yin W.F."/>
            <person name="Chan K.G."/>
        </authorList>
    </citation>
    <scope>NUCLEOTIDE SEQUENCE [LARGE SCALE GENOMIC DNA]</scope>
    <source>
        <strain evidence="1 2">CI_885</strain>
    </source>
</reference>
<evidence type="ECO:0000313" key="1">
    <source>
        <dbReference type="EMBL" id="KPE49030.1"/>
    </source>
</evidence>
<evidence type="ECO:0000313" key="2">
    <source>
        <dbReference type="Proteomes" id="UP000037953"/>
    </source>
</evidence>
<proteinExistence type="predicted"/>
<comment type="caution">
    <text evidence="1">The sequence shown here is derived from an EMBL/GenBank/DDBJ whole genome shotgun (WGS) entry which is preliminary data.</text>
</comment>
<name>A0A0N0ZS48_CHRID</name>
<dbReference type="EMBL" id="LJOD01000029">
    <property type="protein sequence ID" value="KPE49030.1"/>
    <property type="molecule type" value="Genomic_DNA"/>
</dbReference>
<dbReference type="OrthoDB" id="1261488at2"/>
<gene>
    <name evidence="1" type="ORF">AOB46_22270</name>
</gene>
<accession>A0A0N0ZS48</accession>
<organism evidence="1 2">
    <name type="scientific">Chryseobacterium indologenes</name>
    <name type="common">Flavobacterium indologenes</name>
    <dbReference type="NCBI Taxonomy" id="253"/>
    <lineage>
        <taxon>Bacteria</taxon>
        <taxon>Pseudomonadati</taxon>
        <taxon>Bacteroidota</taxon>
        <taxon>Flavobacteriia</taxon>
        <taxon>Flavobacteriales</taxon>
        <taxon>Weeksellaceae</taxon>
        <taxon>Chryseobacterium group</taxon>
        <taxon>Chryseobacterium</taxon>
    </lineage>
</organism>
<dbReference type="AlphaFoldDB" id="A0A0N0ZS48"/>
<dbReference type="PATRIC" id="fig|253.9.peg.2886"/>
<dbReference type="Proteomes" id="UP000037953">
    <property type="component" value="Unassembled WGS sequence"/>
</dbReference>
<sequence length="162" mass="19540">MKENLKKIKDLFLILIILLLNNNCTSKLTAQNIDNKDLYDYFDKWTSSKDKFKYLEIDLDIDCNNKLLFAVSKKDYIFNYNVQYRAYMYNDVLVIYIYDDNIVNENNKLFFDRYLKKINFDIKTLEQGNQSLINSYSLYFENNRLINDSDKINTFIMNNCKK</sequence>
<dbReference type="RefSeq" id="WP_062703547.1">
    <property type="nucleotide sequence ID" value="NZ_LJOD01000029.1"/>
</dbReference>
<protein>
    <submittedName>
        <fullName evidence="1">Uncharacterized protein</fullName>
    </submittedName>
</protein>